<dbReference type="EMBL" id="AFHG01000029">
    <property type="protein sequence ID" value="EGK73351.1"/>
    <property type="molecule type" value="Genomic_DNA"/>
</dbReference>
<dbReference type="RefSeq" id="WP_008058543.1">
    <property type="nucleotide sequence ID" value="NZ_AFHG01000029.1"/>
</dbReference>
<evidence type="ECO:0000313" key="2">
    <source>
        <dbReference type="Proteomes" id="UP000005019"/>
    </source>
</evidence>
<organism evidence="1 2">
    <name type="scientific">Methyloversatilis universalis (strain ATCC BAA-1314 / DSM 25237 / JCM 13912 / CCUG 52030 / FAM5)</name>
    <dbReference type="NCBI Taxonomy" id="1000565"/>
    <lineage>
        <taxon>Bacteria</taxon>
        <taxon>Pseudomonadati</taxon>
        <taxon>Pseudomonadota</taxon>
        <taxon>Betaproteobacteria</taxon>
        <taxon>Nitrosomonadales</taxon>
        <taxon>Sterolibacteriaceae</taxon>
        <taxon>Methyloversatilis</taxon>
    </lineage>
</organism>
<sequence length="76" mass="8293">MADLYDQATEREEHDRELAIAAARRPVPTLPDATGGCLNCGDDIAEADAAGEAIADRWCCIECQEDWTARRARKGS</sequence>
<keyword evidence="2" id="KW-1185">Reference proteome</keyword>
<accession>F5R893</accession>
<dbReference type="STRING" id="1000565.METUNv1_00529"/>
<comment type="caution">
    <text evidence="1">The sequence shown here is derived from an EMBL/GenBank/DDBJ whole genome shotgun (WGS) entry which is preliminary data.</text>
</comment>
<dbReference type="Proteomes" id="UP000005019">
    <property type="component" value="Unassembled WGS sequence"/>
</dbReference>
<evidence type="ECO:0000313" key="1">
    <source>
        <dbReference type="EMBL" id="EGK73351.1"/>
    </source>
</evidence>
<protein>
    <submittedName>
        <fullName evidence="1">C4-type zinc finger protein, DksA/TraR family</fullName>
    </submittedName>
</protein>
<reference evidence="1 2" key="1">
    <citation type="journal article" date="2011" name="J. Bacteriol.">
        <title>Genome sequence of Methyloversatilis universalis FAM5T, a methylotrophic representative of the order Rhodocyclales.</title>
        <authorList>
            <person name="Kittichotirat W."/>
            <person name="Good N.M."/>
            <person name="Hall R."/>
            <person name="Bringel F."/>
            <person name="Lajus A."/>
            <person name="Medigue C."/>
            <person name="Smalley N.E."/>
            <person name="Beck D."/>
            <person name="Bumgarner R."/>
            <person name="Vuilleumier S."/>
            <person name="Kalyuzhnaya M.G."/>
        </authorList>
    </citation>
    <scope>NUCLEOTIDE SEQUENCE [LARGE SCALE GENOMIC DNA]</scope>
    <source>
        <strain evidence="2">ATCC BAA-1314 / JCM 13912 / FAM5</strain>
    </source>
</reference>
<name>F5R893_METUF</name>
<dbReference type="AlphaFoldDB" id="F5R893"/>
<proteinExistence type="predicted"/>
<gene>
    <name evidence="1" type="ORF">METUNv1_00529</name>
</gene>